<dbReference type="Proteomes" id="UP000570514">
    <property type="component" value="Unassembled WGS sequence"/>
</dbReference>
<evidence type="ECO:0000313" key="2">
    <source>
        <dbReference type="Proteomes" id="UP000570514"/>
    </source>
</evidence>
<reference evidence="1 2" key="1">
    <citation type="submission" date="2020-03" db="EMBL/GenBank/DDBJ databases">
        <title>Genomic Encyclopedia of Type Strains, Phase IV (KMG-IV): sequencing the most valuable type-strain genomes for metagenomic binning, comparative biology and taxonomic classification.</title>
        <authorList>
            <person name="Goeker M."/>
        </authorList>
    </citation>
    <scope>NUCLEOTIDE SEQUENCE [LARGE SCALE GENOMIC DNA]</scope>
    <source>
        <strain evidence="1 2">DSM 19867</strain>
    </source>
</reference>
<evidence type="ECO:0000313" key="1">
    <source>
        <dbReference type="EMBL" id="NIK87561.1"/>
    </source>
</evidence>
<accession>A0A846MWN3</accession>
<keyword evidence="2" id="KW-1185">Reference proteome</keyword>
<dbReference type="AlphaFoldDB" id="A0A846MWN3"/>
<proteinExistence type="predicted"/>
<dbReference type="EMBL" id="JAASRM010000001">
    <property type="protein sequence ID" value="NIK87561.1"/>
    <property type="molecule type" value="Genomic_DNA"/>
</dbReference>
<dbReference type="RefSeq" id="WP_167081295.1">
    <property type="nucleotide sequence ID" value="NZ_BAAADC010000001.1"/>
</dbReference>
<name>A0A846MWN3_9PROT</name>
<protein>
    <submittedName>
        <fullName evidence="1">Uncharacterized protein</fullName>
    </submittedName>
</protein>
<sequence>MRDDTPRGRGLRQLDLLYEAVTVALKRELELCERLTGLAQHFKIDAIDVIPDTIDERSLPQSVDHLLDPERRAAIAAFLEVWLQAWDLTREAMGAELGD</sequence>
<organism evidence="1 2">
    <name type="scientific">Rhizomicrobium palustre</name>
    <dbReference type="NCBI Taxonomy" id="189966"/>
    <lineage>
        <taxon>Bacteria</taxon>
        <taxon>Pseudomonadati</taxon>
        <taxon>Pseudomonadota</taxon>
        <taxon>Alphaproteobacteria</taxon>
        <taxon>Micropepsales</taxon>
        <taxon>Micropepsaceae</taxon>
        <taxon>Rhizomicrobium</taxon>
    </lineage>
</organism>
<gene>
    <name evidence="1" type="ORF">FHS83_000879</name>
</gene>
<comment type="caution">
    <text evidence="1">The sequence shown here is derived from an EMBL/GenBank/DDBJ whole genome shotgun (WGS) entry which is preliminary data.</text>
</comment>